<dbReference type="EMBL" id="JAKRCV010000008">
    <property type="protein sequence ID" value="MCG7321137.1"/>
    <property type="molecule type" value="Genomic_DNA"/>
</dbReference>
<proteinExistence type="predicted"/>
<evidence type="ECO:0000313" key="4">
    <source>
        <dbReference type="Proteomes" id="UP001521931"/>
    </source>
</evidence>
<comment type="caution">
    <text evidence="3">The sequence shown here is derived from an EMBL/GenBank/DDBJ whole genome shotgun (WGS) entry which is preliminary data.</text>
</comment>
<feature type="region of interest" description="Disordered" evidence="1">
    <location>
        <begin position="1"/>
        <end position="27"/>
    </location>
</feature>
<reference evidence="3 4" key="1">
    <citation type="submission" date="2022-02" db="EMBL/GenBank/DDBJ databases">
        <title>Uncovering new skin microbiome diversity through culturing and metagenomics.</title>
        <authorList>
            <person name="Conlan S."/>
            <person name="Deming C."/>
            <person name="Nisc Comparative Sequencing Program N."/>
            <person name="Segre J.A."/>
        </authorList>
    </citation>
    <scope>NUCLEOTIDE SEQUENCE [LARGE SCALE GENOMIC DNA]</scope>
    <source>
        <strain evidence="3 4">ACRQZ</strain>
    </source>
</reference>
<feature type="compositionally biased region" description="Low complexity" evidence="1">
    <location>
        <begin position="10"/>
        <end position="27"/>
    </location>
</feature>
<keyword evidence="4" id="KW-1185">Reference proteome</keyword>
<dbReference type="Proteomes" id="UP001521931">
    <property type="component" value="Unassembled WGS sequence"/>
</dbReference>
<dbReference type="Pfam" id="PF19935">
    <property type="entry name" value="DUF6398"/>
    <property type="match status" value="1"/>
</dbReference>
<sequence>MARRRPPRTPQQRPQPRAKAQPPVDDLPLLPEVRRALRSDDPWAVAMMASGIAWTMRHPADVGWSAGDLVDSFIGVDVRETTALLAALAPMVDHELSVTIRRALMRRTQPLPAALQALAQQVPVRGAHMTSPGDRGENLYLQLSLPDGGVVTWFVYVDYSLGTIVKDAFYAPQTIDQIWAWMQERSPGTEDAVWTELSHADVRARLELAIARHNEMLEGPVSDTWPMCQPLLEVSLATCPEGGDPRAGQSLPLDGAPLDLGPDDPVDGIFYEVDLPERAMALAIIGGMDLPDDPELYDAIWVMVTGPLAHGGDPLDLSEAAVVGILESVAPYLPLTDEVWPLVPEALRIMTRHAARVRSWPDGQEERVIAAIDAAERFYGSRMTTPEARERRRQMREATAITESGMEGYLLDSLASVVGGRDVLDALDTEPLPDELLDLTGVPEAARDRVTAIAAVLDTVMEDLFDGVEARTACRRVLAAIARTDHRVLMRGRVDTAAGAIAWIVANVNELTSPYGPVTMGDLMAACGIASGSVSQRATTLLGVLGIYRSEWSYGSLENVDPSWLVAEERAELVEEREAARRG</sequence>
<dbReference type="RefSeq" id="WP_239262564.1">
    <property type="nucleotide sequence ID" value="NZ_JAKRCV010000008.1"/>
</dbReference>
<name>A0ABS9PZS9_9MICO</name>
<evidence type="ECO:0000313" key="3">
    <source>
        <dbReference type="EMBL" id="MCG7321137.1"/>
    </source>
</evidence>
<evidence type="ECO:0000256" key="1">
    <source>
        <dbReference type="SAM" id="MobiDB-lite"/>
    </source>
</evidence>
<dbReference type="InterPro" id="IPR045651">
    <property type="entry name" value="DUF6398"/>
</dbReference>
<protein>
    <submittedName>
        <fullName evidence="3">DUF6398 domain-containing protein</fullName>
    </submittedName>
</protein>
<feature type="domain" description="DUF6398" evidence="2">
    <location>
        <begin position="469"/>
        <end position="552"/>
    </location>
</feature>
<gene>
    <name evidence="3" type="ORF">MHL29_04400</name>
</gene>
<organism evidence="3 4">
    <name type="scientific">Arsenicicoccus bolidensis</name>
    <dbReference type="NCBI Taxonomy" id="229480"/>
    <lineage>
        <taxon>Bacteria</taxon>
        <taxon>Bacillati</taxon>
        <taxon>Actinomycetota</taxon>
        <taxon>Actinomycetes</taxon>
        <taxon>Micrococcales</taxon>
        <taxon>Intrasporangiaceae</taxon>
        <taxon>Arsenicicoccus</taxon>
    </lineage>
</organism>
<accession>A0ABS9PZS9</accession>
<evidence type="ECO:0000259" key="2">
    <source>
        <dbReference type="Pfam" id="PF19935"/>
    </source>
</evidence>